<reference evidence="1 2" key="2">
    <citation type="journal article" date="2022" name="Mol. Ecol. Resour.">
        <title>The genomes of chicory, endive, great burdock and yacon provide insights into Asteraceae paleo-polyploidization history and plant inulin production.</title>
        <authorList>
            <person name="Fan W."/>
            <person name="Wang S."/>
            <person name="Wang H."/>
            <person name="Wang A."/>
            <person name="Jiang F."/>
            <person name="Liu H."/>
            <person name="Zhao H."/>
            <person name="Xu D."/>
            <person name="Zhang Y."/>
        </authorList>
    </citation>
    <scope>NUCLEOTIDE SEQUENCE [LARGE SCALE GENOMIC DNA]</scope>
    <source>
        <strain evidence="2">cv. Punajuju</strain>
        <tissue evidence="1">Leaves</tissue>
    </source>
</reference>
<comment type="caution">
    <text evidence="1">The sequence shown here is derived from an EMBL/GenBank/DDBJ whole genome shotgun (WGS) entry which is preliminary data.</text>
</comment>
<organism evidence="1 2">
    <name type="scientific">Cichorium intybus</name>
    <name type="common">Chicory</name>
    <dbReference type="NCBI Taxonomy" id="13427"/>
    <lineage>
        <taxon>Eukaryota</taxon>
        <taxon>Viridiplantae</taxon>
        <taxon>Streptophyta</taxon>
        <taxon>Embryophyta</taxon>
        <taxon>Tracheophyta</taxon>
        <taxon>Spermatophyta</taxon>
        <taxon>Magnoliopsida</taxon>
        <taxon>eudicotyledons</taxon>
        <taxon>Gunneridae</taxon>
        <taxon>Pentapetalae</taxon>
        <taxon>asterids</taxon>
        <taxon>campanulids</taxon>
        <taxon>Asterales</taxon>
        <taxon>Asteraceae</taxon>
        <taxon>Cichorioideae</taxon>
        <taxon>Cichorieae</taxon>
        <taxon>Cichoriinae</taxon>
        <taxon>Cichorium</taxon>
    </lineage>
</organism>
<sequence>MLGRTFLVILFFWALLTVITPILVHMSASAKPLDYYNAGIENDVSESGKVIISLFSRKAFGSITRRISVSAPVPPPDQHPYHHLY</sequence>
<accession>A0ACB9F8C7</accession>
<protein>
    <submittedName>
        <fullName evidence="1">Uncharacterized protein</fullName>
    </submittedName>
</protein>
<dbReference type="Proteomes" id="UP001055811">
    <property type="component" value="Linkage Group LG03"/>
</dbReference>
<proteinExistence type="predicted"/>
<gene>
    <name evidence="1" type="ORF">L2E82_17233</name>
</gene>
<keyword evidence="2" id="KW-1185">Reference proteome</keyword>
<reference evidence="2" key="1">
    <citation type="journal article" date="2022" name="Mol. Ecol. Resour.">
        <title>The genomes of chicory, endive, great burdock and yacon provide insights into Asteraceae palaeo-polyploidization history and plant inulin production.</title>
        <authorList>
            <person name="Fan W."/>
            <person name="Wang S."/>
            <person name="Wang H."/>
            <person name="Wang A."/>
            <person name="Jiang F."/>
            <person name="Liu H."/>
            <person name="Zhao H."/>
            <person name="Xu D."/>
            <person name="Zhang Y."/>
        </authorList>
    </citation>
    <scope>NUCLEOTIDE SEQUENCE [LARGE SCALE GENOMIC DNA]</scope>
    <source>
        <strain evidence="2">cv. Punajuju</strain>
    </source>
</reference>
<evidence type="ECO:0000313" key="1">
    <source>
        <dbReference type="EMBL" id="KAI3767146.1"/>
    </source>
</evidence>
<dbReference type="EMBL" id="CM042011">
    <property type="protein sequence ID" value="KAI3767146.1"/>
    <property type="molecule type" value="Genomic_DNA"/>
</dbReference>
<evidence type="ECO:0000313" key="2">
    <source>
        <dbReference type="Proteomes" id="UP001055811"/>
    </source>
</evidence>
<name>A0ACB9F8C7_CICIN</name>